<keyword evidence="4" id="KW-1185">Reference proteome</keyword>
<feature type="domain" description="SLH" evidence="2">
    <location>
        <begin position="1196"/>
        <end position="1256"/>
    </location>
</feature>
<dbReference type="Proteomes" id="UP000249522">
    <property type="component" value="Unassembled WGS sequence"/>
</dbReference>
<dbReference type="OrthoDB" id="2953792at2"/>
<comment type="caution">
    <text evidence="3">The sequence shown here is derived from an EMBL/GenBank/DDBJ whole genome shotgun (WGS) entry which is preliminary data.</text>
</comment>
<evidence type="ECO:0000313" key="4">
    <source>
        <dbReference type="Proteomes" id="UP000249522"/>
    </source>
</evidence>
<dbReference type="RefSeq" id="WP_111146901.1">
    <property type="nucleotide sequence ID" value="NZ_QKRB01000044.1"/>
</dbReference>
<evidence type="ECO:0000313" key="3">
    <source>
        <dbReference type="EMBL" id="PZD95272.1"/>
    </source>
</evidence>
<reference evidence="3 4" key="1">
    <citation type="submission" date="2018-06" db="EMBL/GenBank/DDBJ databases">
        <title>Paenibacillus imtechensis sp. nov.</title>
        <authorList>
            <person name="Pinnaka A.K."/>
            <person name="Singh H."/>
            <person name="Kaur M."/>
        </authorList>
    </citation>
    <scope>NUCLEOTIDE SEQUENCE [LARGE SCALE GENOMIC DNA]</scope>
    <source>
        <strain evidence="3 4">SMB1</strain>
    </source>
</reference>
<dbReference type="Pfam" id="PF00395">
    <property type="entry name" value="SLH"/>
    <property type="match status" value="2"/>
</dbReference>
<sequence>MQTQRKLSLLLILVLLVQSIGVTIPTASADTSATASLELSLSNDLTDWLLDEEAGYIYAISSVANSLYFIRLSDLKIEKTLNIGSRPSYLARDGQDLQVALSGATMIRTVNLSTQEISGAVTTIAPPESVAASSTHLFYGTKEGEIYKYDKAAQTSSLLYSSYWDYFALALDKDTNTLYAGKKSSYGGIMAFDAGTGAKLSQDISDNMEIGGSAQSLKHIFIDDQYVYFGGHQFNKANLMETTGTYTRTNNDYTYLESVILSVTDSYVLTTQGVYDKATYTPLVLFPSNKGFALLDSSGRAYLAGIANWFTGSDKIQRYELTIPQSPTAHFTTDAYSIKSDQAFTDWTTTDNSPYIYALVASTNQLVVIRKDDLSTVRKMHIGPSPSDIQIVNNKVYIIFNGANRIQVMDMEDGIPVVATASRIVTKQYPTHVYPTNNDRILYNGGTSASGISVTSAVYTSVTDAVYNEKSTGINYLRNYTVDPDREILYGGDYYNLYKYSSEDLRLIEKTKVEPRYLNNMFIDNNDLYFGNLRLDADRTSTLYGTYPDNIIYARGNYVFSNSAVFDRDSFNKINDLFMYIRNAYIEVDHTVYVSTDKRLYKFDSIENMQTVMEQNLLPYDAVFVDEDLTLGRLEGSLVVQLPTGGNEVVSYMAYFLDRNGNKLQQIGMYKNELSTDQLLVYDIVPSTLPEGAVSIGLYPVIRGEYGATRTLEIHTSVAIYDAPTYLPVDLTVTDTNPDINKFSGTVTWKPGASEIPSTRYRLYFVDEDGPVGAEIATVEGGKIAYSLTIPEKDVPVEALGLGLFIENDEFIPPFFIGALLEDKRTQAIPVSSITVYKYFIQSDRIVVNGLSAGDIVRVYNEAQTALLGIGNVGLNQSSITIPIWNLGNPGEKLLVTRQSISRGESKGTLVVVPSITDDTFGPIGGGGSGSGGGIGGGSGSGGGTGGGSGSGGIISGPIFIGPSGNNSTGSTGNGDSGDTKLVTNIVESKDGLQTSLTEVTSAFVSHAIKDPGFAKHPVIVVKADEQTAAARTQFQIESSIVADIHNNSKETQFILESALGKFRLPVKSLIPSISKSKVSKQKFVFTIAQAALDYKIKLDTQLHGSTSTPLGQPVEFEVKLTGVGQDLILSDLPQYIDHVINFNVPEDEKAAYAGLTYDSLTQTYVPVPITWEWKDGVLQATLKRKGNSIYTVVQNNSSFDDLDTKNPYKDSIVALANRMVISGYPDGSFKPETVVTRAEFAAMLNRSLGILPKLQASKSFKDVKNGAWYAAQVNAAVDAGLINGYTDGTFRPNQEITHQEMVVMLVNALKYGESAADQVKNNSTEFPEGLPGWAKPYYTAALEKGILPADGPFHFKTGKHTQRQESALLLHQLLKVLNLTTVN</sequence>
<evidence type="ECO:0000256" key="1">
    <source>
        <dbReference type="SAM" id="MobiDB-lite"/>
    </source>
</evidence>
<dbReference type="InterPro" id="IPR001119">
    <property type="entry name" value="SLH_dom"/>
</dbReference>
<feature type="region of interest" description="Disordered" evidence="1">
    <location>
        <begin position="921"/>
        <end position="981"/>
    </location>
</feature>
<dbReference type="InterPro" id="IPR011044">
    <property type="entry name" value="Quino_amine_DH_bsu"/>
</dbReference>
<feature type="compositionally biased region" description="Low complexity" evidence="1">
    <location>
        <begin position="956"/>
        <end position="971"/>
    </location>
</feature>
<accession>A0A2W1LJU1</accession>
<feature type="domain" description="SLH" evidence="2">
    <location>
        <begin position="1257"/>
        <end position="1320"/>
    </location>
</feature>
<dbReference type="InterPro" id="IPR051465">
    <property type="entry name" value="Cell_Envelope_Struct_Comp"/>
</dbReference>
<protein>
    <recommendedName>
        <fullName evidence="2">SLH domain-containing protein</fullName>
    </recommendedName>
</protein>
<evidence type="ECO:0000259" key="2">
    <source>
        <dbReference type="PROSITE" id="PS51272"/>
    </source>
</evidence>
<gene>
    <name evidence="3" type="ORF">DNH61_12010</name>
</gene>
<feature type="compositionally biased region" description="Gly residues" evidence="1">
    <location>
        <begin position="923"/>
        <end position="955"/>
    </location>
</feature>
<dbReference type="PANTHER" id="PTHR43308:SF5">
    <property type="entry name" value="S-LAYER PROTEIN _ PEPTIDOGLYCAN ENDO-BETA-N-ACETYLGLUCOSAMINIDASE"/>
    <property type="match status" value="1"/>
</dbReference>
<dbReference type="PROSITE" id="PS51272">
    <property type="entry name" value="SLH"/>
    <property type="match status" value="2"/>
</dbReference>
<proteinExistence type="predicted"/>
<organism evidence="3 4">
    <name type="scientific">Paenibacillus sambharensis</name>
    <dbReference type="NCBI Taxonomy" id="1803190"/>
    <lineage>
        <taxon>Bacteria</taxon>
        <taxon>Bacillati</taxon>
        <taxon>Bacillota</taxon>
        <taxon>Bacilli</taxon>
        <taxon>Bacillales</taxon>
        <taxon>Paenibacillaceae</taxon>
        <taxon>Paenibacillus</taxon>
    </lineage>
</organism>
<dbReference type="PANTHER" id="PTHR43308">
    <property type="entry name" value="OUTER MEMBRANE PROTEIN ALPHA-RELATED"/>
    <property type="match status" value="1"/>
</dbReference>
<name>A0A2W1LJU1_9BACL</name>
<dbReference type="SUPFAM" id="SSF50969">
    <property type="entry name" value="YVTN repeat-like/Quinoprotein amine dehydrogenase"/>
    <property type="match status" value="2"/>
</dbReference>
<dbReference type="EMBL" id="QKRB01000044">
    <property type="protein sequence ID" value="PZD95272.1"/>
    <property type="molecule type" value="Genomic_DNA"/>
</dbReference>